<proteinExistence type="predicted"/>
<evidence type="ECO:0000313" key="1">
    <source>
        <dbReference type="EMBL" id="CAO91354.1"/>
    </source>
</evidence>
<dbReference type="EMBL" id="AM778957">
    <property type="protein sequence ID" value="CAO91354.1"/>
    <property type="molecule type" value="Genomic_DNA"/>
</dbReference>
<accession>A8YMD0</accession>
<organism evidence="1">
    <name type="scientific">Microcystis aeruginosa (strain PCC 7806)</name>
    <dbReference type="NCBI Taxonomy" id="267872"/>
    <lineage>
        <taxon>Bacteria</taxon>
        <taxon>Bacillati</taxon>
        <taxon>Cyanobacteriota</taxon>
        <taxon>Cyanophyceae</taxon>
        <taxon>Oscillatoriophycideae</taxon>
        <taxon>Chroococcales</taxon>
        <taxon>Microcystaceae</taxon>
        <taxon>Microcystis</taxon>
    </lineage>
</organism>
<gene>
    <name evidence="1" type="ORF">IPF_804</name>
</gene>
<sequence>MYGFISSSYGFWLGFSSFCFKANLRARAEWEDISTMLSTDLEIRLAALEAEVALLKRLLPTVSETPWWKKIIGTFADDPAYEEAMQFGQEYRQSLKPLAEEASESSNVSL</sequence>
<protein>
    <submittedName>
        <fullName evidence="1">Uncharacterized protein</fullName>
    </submittedName>
</protein>
<reference evidence="1" key="1">
    <citation type="submission" date="2007-08" db="EMBL/GenBank/DDBJ databases">
        <authorList>
            <person name="Frangeul L."/>
        </authorList>
    </citation>
    <scope>NUCLEOTIDE SEQUENCE</scope>
    <source>
        <strain evidence="1">PCC 7806</strain>
    </source>
</reference>
<name>A8YMD0_MICA7</name>
<dbReference type="AlphaFoldDB" id="A8YMD0"/>